<dbReference type="GO" id="GO:0003774">
    <property type="term" value="F:cytoskeletal motor activity"/>
    <property type="evidence" value="ECO:0007669"/>
    <property type="project" value="InterPro"/>
</dbReference>
<dbReference type="Gene3D" id="3.30.300.30">
    <property type="match status" value="1"/>
</dbReference>
<dbReference type="GO" id="GO:0071973">
    <property type="term" value="P:bacterial-type flagellum-dependent cell motility"/>
    <property type="evidence" value="ECO:0007669"/>
    <property type="project" value="InterPro"/>
</dbReference>
<dbReference type="AlphaFoldDB" id="A0A1I2KVP9"/>
<evidence type="ECO:0000256" key="9">
    <source>
        <dbReference type="PIRNR" id="PIRNR004862"/>
    </source>
</evidence>
<keyword evidence="4" id="KW-1003">Cell membrane</keyword>
<keyword evidence="14" id="KW-1185">Reference proteome</keyword>
<gene>
    <name evidence="13" type="ORF">SAMN05216353_10647</name>
</gene>
<comment type="similarity">
    <text evidence="3 9">Belongs to the FliF family.</text>
</comment>
<dbReference type="PRINTS" id="PR01009">
    <property type="entry name" value="FLGMRINGFLIF"/>
</dbReference>
<keyword evidence="5 10" id="KW-0812">Transmembrane</keyword>
<dbReference type="EMBL" id="FOOG01000006">
    <property type="protein sequence ID" value="SFF70409.1"/>
    <property type="molecule type" value="Genomic_DNA"/>
</dbReference>
<feature type="domain" description="Flagellar M-ring N-terminal" evidence="11">
    <location>
        <begin position="46"/>
        <end position="220"/>
    </location>
</feature>
<name>A0A1I2KVP9_9BACI</name>
<evidence type="ECO:0000256" key="5">
    <source>
        <dbReference type="ARBA" id="ARBA00022692"/>
    </source>
</evidence>
<dbReference type="PANTHER" id="PTHR30046">
    <property type="entry name" value="FLAGELLAR M-RING PROTEIN"/>
    <property type="match status" value="1"/>
</dbReference>
<dbReference type="InterPro" id="IPR013556">
    <property type="entry name" value="Flag_M-ring_C"/>
</dbReference>
<evidence type="ECO:0000256" key="1">
    <source>
        <dbReference type="ARBA" id="ARBA00004117"/>
    </source>
</evidence>
<evidence type="ECO:0000256" key="3">
    <source>
        <dbReference type="ARBA" id="ARBA00007971"/>
    </source>
</evidence>
<evidence type="ECO:0000313" key="14">
    <source>
        <dbReference type="Proteomes" id="UP000198897"/>
    </source>
</evidence>
<dbReference type="InterPro" id="IPR006182">
    <property type="entry name" value="FliF_N_dom"/>
</dbReference>
<evidence type="ECO:0000313" key="13">
    <source>
        <dbReference type="EMBL" id="SFF70409.1"/>
    </source>
</evidence>
<comment type="function">
    <text evidence="9">The M ring may be actively involved in energy transduction.</text>
</comment>
<keyword evidence="7 10" id="KW-0472">Membrane</keyword>
<evidence type="ECO:0000256" key="2">
    <source>
        <dbReference type="ARBA" id="ARBA00004651"/>
    </source>
</evidence>
<sequence length="531" mass="59452">MKEKLVQYKNRIISFWRERSKGQKTAMIGGAGAILLLVAIVSIFASNTKMVPLYKDLTIQEIGQVKTELDTRGVSYELEENGTSILVPEPQAETLLVDLAAAGLPSSGSIDYGFFSDNTSWGMTDNEFNMIKLDAMQSELANMMMGIGGIQDAKVMINIPEEEVFASETEQTASASIVLTVQPGYQMENNQIEALYNLASKSVPNLSKDNIVIMDQNFKYFDLNNSNSPESQDAYTYQQNVKKNIERDIKQDVQRMLGRMIGQQKVIATVTTDIDFTKENRVEELVEPVDPETMEGLPVSIERIEETYEGGIPEGGVPGAGEEDVANYPADAEGSNGDYEMNRETINNEFNRIKRNIEESPFKVRDLGIQVAIDSTKGADDQGSVELLSAEEQQTVEESVQSILNSMITTSINESYGEVNPEEKISIVFQEFSEQPSPSQPTHGIPMWMYAIGAVLVIVIVVLIVLLMRRRRQEEEEEIYEETVEEEIPPFVPGIEEKVTASTQQREQLEKMAKEKPEEFAELLRSWIAEE</sequence>
<organism evidence="13 14">
    <name type="scientific">Halobacillus alkaliphilus</name>
    <dbReference type="NCBI Taxonomy" id="396056"/>
    <lineage>
        <taxon>Bacteria</taxon>
        <taxon>Bacillati</taxon>
        <taxon>Bacillota</taxon>
        <taxon>Bacilli</taxon>
        <taxon>Bacillales</taxon>
        <taxon>Bacillaceae</taxon>
        <taxon>Halobacillus</taxon>
    </lineage>
</organism>
<comment type="subcellular location">
    <subcellularLocation>
        <location evidence="1 9">Bacterial flagellum basal body</location>
    </subcellularLocation>
    <subcellularLocation>
        <location evidence="2">Cell membrane</location>
        <topology evidence="2">Multi-pass membrane protein</topology>
    </subcellularLocation>
</comment>
<dbReference type="GO" id="GO:0009431">
    <property type="term" value="C:bacterial-type flagellum basal body, MS ring"/>
    <property type="evidence" value="ECO:0007669"/>
    <property type="project" value="InterPro"/>
</dbReference>
<evidence type="ECO:0000259" key="12">
    <source>
        <dbReference type="Pfam" id="PF08345"/>
    </source>
</evidence>
<evidence type="ECO:0000256" key="8">
    <source>
        <dbReference type="ARBA" id="ARBA00023143"/>
    </source>
</evidence>
<dbReference type="RefSeq" id="WP_089750889.1">
    <property type="nucleotide sequence ID" value="NZ_FOOG01000006.1"/>
</dbReference>
<keyword evidence="6 10" id="KW-1133">Transmembrane helix</keyword>
<evidence type="ECO:0000256" key="4">
    <source>
        <dbReference type="ARBA" id="ARBA00022475"/>
    </source>
</evidence>
<keyword evidence="13" id="KW-0966">Cell projection</keyword>
<dbReference type="InterPro" id="IPR045851">
    <property type="entry name" value="AMP-bd_C_sf"/>
</dbReference>
<protein>
    <recommendedName>
        <fullName evidence="9">Flagellar M-ring protein</fullName>
    </recommendedName>
</protein>
<reference evidence="14" key="1">
    <citation type="submission" date="2016-10" db="EMBL/GenBank/DDBJ databases">
        <authorList>
            <person name="Varghese N."/>
            <person name="Submissions S."/>
        </authorList>
    </citation>
    <scope>NUCLEOTIDE SEQUENCE [LARGE SCALE GENOMIC DNA]</scope>
    <source>
        <strain evidence="14">FP5</strain>
    </source>
</reference>
<feature type="transmembrane region" description="Helical" evidence="10">
    <location>
        <begin position="26"/>
        <end position="45"/>
    </location>
</feature>
<feature type="transmembrane region" description="Helical" evidence="10">
    <location>
        <begin position="447"/>
        <end position="468"/>
    </location>
</feature>
<dbReference type="Pfam" id="PF08345">
    <property type="entry name" value="YscJ_FliF_C"/>
    <property type="match status" value="1"/>
</dbReference>
<feature type="domain" description="Flagellar M-ring C-terminal" evidence="12">
    <location>
        <begin position="257"/>
        <end position="402"/>
    </location>
</feature>
<evidence type="ECO:0000259" key="11">
    <source>
        <dbReference type="Pfam" id="PF01514"/>
    </source>
</evidence>
<proteinExistence type="inferred from homology"/>
<dbReference type="PANTHER" id="PTHR30046:SF0">
    <property type="entry name" value="FLAGELLAR M-RING PROTEIN"/>
    <property type="match status" value="1"/>
</dbReference>
<dbReference type="InterPro" id="IPR000067">
    <property type="entry name" value="FlgMring_FliF"/>
</dbReference>
<dbReference type="Proteomes" id="UP000198897">
    <property type="component" value="Unassembled WGS sequence"/>
</dbReference>
<dbReference type="GO" id="GO:0005886">
    <property type="term" value="C:plasma membrane"/>
    <property type="evidence" value="ECO:0007669"/>
    <property type="project" value="UniProtKB-SubCell"/>
</dbReference>
<dbReference type="NCBIfam" id="TIGR00206">
    <property type="entry name" value="fliF"/>
    <property type="match status" value="1"/>
</dbReference>
<dbReference type="OrthoDB" id="9807026at2"/>
<dbReference type="PIRSF" id="PIRSF004862">
    <property type="entry name" value="FliF"/>
    <property type="match status" value="1"/>
</dbReference>
<dbReference type="Pfam" id="PF01514">
    <property type="entry name" value="YscJ_FliF"/>
    <property type="match status" value="1"/>
</dbReference>
<accession>A0A1I2KVP9</accession>
<keyword evidence="13" id="KW-0969">Cilium</keyword>
<keyword evidence="13" id="KW-0282">Flagellum</keyword>
<evidence type="ECO:0000256" key="7">
    <source>
        <dbReference type="ARBA" id="ARBA00023136"/>
    </source>
</evidence>
<evidence type="ECO:0000256" key="6">
    <source>
        <dbReference type="ARBA" id="ARBA00022989"/>
    </source>
</evidence>
<dbReference type="InterPro" id="IPR043427">
    <property type="entry name" value="YscJ/FliF"/>
</dbReference>
<keyword evidence="8 9" id="KW-0975">Bacterial flagellum</keyword>
<evidence type="ECO:0000256" key="10">
    <source>
        <dbReference type="SAM" id="Phobius"/>
    </source>
</evidence>